<sequence length="401" mass="44623">MKPSSTHLFKNLVSKIHPQVLLSPKESKQFLNALTTSFRHHLDVEHPHEHVSTAPSKTSSPLTLTEKHVASVLTNPLFAHTGPQSTGSSAARHPIEILEASVANGSASLTTVMQCLAAFRSLLHRSSPPGRRKAIEQYKPGTKALQWLWANDLAQSKIFDFDPRLYQSVVGFLLREGRADAVQKWIEAASVDPTLDSERHSPRSMLLSYYVAHEIQRFRKSLEPALTAFMRYVRPDETHRVVYANSAGSQLIDALIVQDGATEADRQAILKFLDSFPRWQESDLDPQTVKISRLKLRYAPFVSIDSALNLAQNLELPQDKAAETHYGEGVVEFLVSLSDTIQKIGSQAQAKAFVSVLRIAETQNDTSDDSLLSRNAQGIVALLLQEFDRLDFSPRQLSVPT</sequence>
<name>A0A9P4ITR1_9PEZI</name>
<protein>
    <submittedName>
        <fullName evidence="1">Uncharacterized protein</fullName>
    </submittedName>
</protein>
<gene>
    <name evidence="1" type="ORF">K461DRAFT_271730</name>
</gene>
<dbReference type="AlphaFoldDB" id="A0A9P4ITR1"/>
<dbReference type="Proteomes" id="UP000799439">
    <property type="component" value="Unassembled WGS sequence"/>
</dbReference>
<evidence type="ECO:0000313" key="1">
    <source>
        <dbReference type="EMBL" id="KAF2148191.1"/>
    </source>
</evidence>
<organism evidence="1 2">
    <name type="scientific">Myriangium duriaei CBS 260.36</name>
    <dbReference type="NCBI Taxonomy" id="1168546"/>
    <lineage>
        <taxon>Eukaryota</taxon>
        <taxon>Fungi</taxon>
        <taxon>Dikarya</taxon>
        <taxon>Ascomycota</taxon>
        <taxon>Pezizomycotina</taxon>
        <taxon>Dothideomycetes</taxon>
        <taxon>Dothideomycetidae</taxon>
        <taxon>Myriangiales</taxon>
        <taxon>Myriangiaceae</taxon>
        <taxon>Myriangium</taxon>
    </lineage>
</organism>
<evidence type="ECO:0000313" key="2">
    <source>
        <dbReference type="Proteomes" id="UP000799439"/>
    </source>
</evidence>
<dbReference type="OrthoDB" id="5424391at2759"/>
<reference evidence="1" key="1">
    <citation type="journal article" date="2020" name="Stud. Mycol.">
        <title>101 Dothideomycetes genomes: a test case for predicting lifestyles and emergence of pathogens.</title>
        <authorList>
            <person name="Haridas S."/>
            <person name="Albert R."/>
            <person name="Binder M."/>
            <person name="Bloem J."/>
            <person name="Labutti K."/>
            <person name="Salamov A."/>
            <person name="Andreopoulos B."/>
            <person name="Baker S."/>
            <person name="Barry K."/>
            <person name="Bills G."/>
            <person name="Bluhm B."/>
            <person name="Cannon C."/>
            <person name="Castanera R."/>
            <person name="Culley D."/>
            <person name="Daum C."/>
            <person name="Ezra D."/>
            <person name="Gonzalez J."/>
            <person name="Henrissat B."/>
            <person name="Kuo A."/>
            <person name="Liang C."/>
            <person name="Lipzen A."/>
            <person name="Lutzoni F."/>
            <person name="Magnuson J."/>
            <person name="Mondo S."/>
            <person name="Nolan M."/>
            <person name="Ohm R."/>
            <person name="Pangilinan J."/>
            <person name="Park H.-J."/>
            <person name="Ramirez L."/>
            <person name="Alfaro M."/>
            <person name="Sun H."/>
            <person name="Tritt A."/>
            <person name="Yoshinaga Y."/>
            <person name="Zwiers L.-H."/>
            <person name="Turgeon B."/>
            <person name="Goodwin S."/>
            <person name="Spatafora J."/>
            <person name="Crous P."/>
            <person name="Grigoriev I."/>
        </authorList>
    </citation>
    <scope>NUCLEOTIDE SEQUENCE</scope>
    <source>
        <strain evidence="1">CBS 260.36</strain>
    </source>
</reference>
<dbReference type="EMBL" id="ML996093">
    <property type="protein sequence ID" value="KAF2148191.1"/>
    <property type="molecule type" value="Genomic_DNA"/>
</dbReference>
<comment type="caution">
    <text evidence="1">The sequence shown here is derived from an EMBL/GenBank/DDBJ whole genome shotgun (WGS) entry which is preliminary data.</text>
</comment>
<accession>A0A9P4ITR1</accession>
<keyword evidence="2" id="KW-1185">Reference proteome</keyword>
<proteinExistence type="predicted"/>